<organism evidence="4 5">
    <name type="scientific">Mycolicibacterium wolinskyi</name>
    <dbReference type="NCBI Taxonomy" id="59750"/>
    <lineage>
        <taxon>Bacteria</taxon>
        <taxon>Bacillati</taxon>
        <taxon>Actinomycetota</taxon>
        <taxon>Actinomycetes</taxon>
        <taxon>Mycobacteriales</taxon>
        <taxon>Mycobacteriaceae</taxon>
        <taxon>Mycolicibacterium</taxon>
    </lineage>
</organism>
<dbReference type="InterPro" id="IPR001451">
    <property type="entry name" value="Hexapep"/>
</dbReference>
<evidence type="ECO:0000313" key="4">
    <source>
        <dbReference type="EMBL" id="ORX11972.1"/>
    </source>
</evidence>
<evidence type="ECO:0000256" key="2">
    <source>
        <dbReference type="ARBA" id="ARBA00022679"/>
    </source>
</evidence>
<protein>
    <submittedName>
        <fullName evidence="4">Acetyltransferase</fullName>
    </submittedName>
</protein>
<name>A0A1X2F0J8_9MYCO</name>
<gene>
    <name evidence="4" type="ORF">AWC31_35675</name>
</gene>
<dbReference type="AlphaFoldDB" id="A0A1X2F0J8"/>
<dbReference type="Gene3D" id="2.160.10.10">
    <property type="entry name" value="Hexapeptide repeat proteins"/>
    <property type="match status" value="1"/>
</dbReference>
<evidence type="ECO:0000256" key="1">
    <source>
        <dbReference type="ARBA" id="ARBA00007274"/>
    </source>
</evidence>
<evidence type="ECO:0000313" key="5">
    <source>
        <dbReference type="Proteomes" id="UP000193964"/>
    </source>
</evidence>
<dbReference type="InterPro" id="IPR011004">
    <property type="entry name" value="Trimer_LpxA-like_sf"/>
</dbReference>
<keyword evidence="2 4" id="KW-0808">Transferase</keyword>
<dbReference type="CDD" id="cd05825">
    <property type="entry name" value="LbH_wcaF_like"/>
    <property type="match status" value="1"/>
</dbReference>
<dbReference type="PANTHER" id="PTHR23416:SF23">
    <property type="entry name" value="ACETYLTRANSFERASE C18B11.09C-RELATED"/>
    <property type="match status" value="1"/>
</dbReference>
<proteinExistence type="inferred from homology"/>
<reference evidence="4 5" key="1">
    <citation type="submission" date="2016-01" db="EMBL/GenBank/DDBJ databases">
        <title>The new phylogeny of the genus Mycobacterium.</title>
        <authorList>
            <person name="Tarcisio F."/>
            <person name="Conor M."/>
            <person name="Antonella G."/>
            <person name="Elisabetta G."/>
            <person name="Giulia F.S."/>
            <person name="Sara T."/>
            <person name="Anna F."/>
            <person name="Clotilde B."/>
            <person name="Roberto B."/>
            <person name="Veronica D.S."/>
            <person name="Fabio R."/>
            <person name="Monica P."/>
            <person name="Olivier J."/>
            <person name="Enrico T."/>
            <person name="Nicola S."/>
        </authorList>
    </citation>
    <scope>NUCLEOTIDE SEQUENCE [LARGE SCALE GENOMIC DNA]</scope>
    <source>
        <strain evidence="4 5">ATCC 700010</strain>
    </source>
</reference>
<dbReference type="PANTHER" id="PTHR23416">
    <property type="entry name" value="SIALIC ACID SYNTHASE-RELATED"/>
    <property type="match status" value="1"/>
</dbReference>
<comment type="caution">
    <text evidence="4">The sequence shown here is derived from an EMBL/GenBank/DDBJ whole genome shotgun (WGS) entry which is preliminary data.</text>
</comment>
<keyword evidence="3" id="KW-0677">Repeat</keyword>
<dbReference type="RefSeq" id="WP_085147100.1">
    <property type="nucleotide sequence ID" value="NZ_JACKUA010000032.1"/>
</dbReference>
<evidence type="ECO:0000256" key="3">
    <source>
        <dbReference type="ARBA" id="ARBA00022737"/>
    </source>
</evidence>
<dbReference type="EMBL" id="LQQA01000030">
    <property type="protein sequence ID" value="ORX11972.1"/>
    <property type="molecule type" value="Genomic_DNA"/>
</dbReference>
<dbReference type="Pfam" id="PF00132">
    <property type="entry name" value="Hexapep"/>
    <property type="match status" value="1"/>
</dbReference>
<sequence>MTELRERGTRFALGEFTGAGYEIGRPVAVQVLWLLVSRSFLMAWWCPIRVRSAILRMFGAKIGPGTRIRHDVKIHWPWKLEIGSDTWVGEGAWILNLEHVTIGSNTCVSQDALLCTGSHDRRSPSFEFDNGPIVIGDGVWIAARATVLRGVTIADGATIGATALVTSDVPAGATILAPRARNGERP</sequence>
<comment type="similarity">
    <text evidence="1">Belongs to the transferase hexapeptide repeat family.</text>
</comment>
<dbReference type="GO" id="GO:0005829">
    <property type="term" value="C:cytosol"/>
    <property type="evidence" value="ECO:0007669"/>
    <property type="project" value="TreeGrafter"/>
</dbReference>
<dbReference type="PROSITE" id="PS00101">
    <property type="entry name" value="HEXAPEP_TRANSFERASES"/>
    <property type="match status" value="1"/>
</dbReference>
<dbReference type="OrthoDB" id="2643438at2"/>
<dbReference type="Proteomes" id="UP000193964">
    <property type="component" value="Unassembled WGS sequence"/>
</dbReference>
<accession>A0A1X2F0J8</accession>
<dbReference type="InterPro" id="IPR018357">
    <property type="entry name" value="Hexapep_transf_CS"/>
</dbReference>
<dbReference type="GO" id="GO:0008374">
    <property type="term" value="F:O-acyltransferase activity"/>
    <property type="evidence" value="ECO:0007669"/>
    <property type="project" value="TreeGrafter"/>
</dbReference>
<dbReference type="SUPFAM" id="SSF51161">
    <property type="entry name" value="Trimeric LpxA-like enzymes"/>
    <property type="match status" value="1"/>
</dbReference>
<dbReference type="InterPro" id="IPR051159">
    <property type="entry name" value="Hexapeptide_acetyltransf"/>
</dbReference>